<reference evidence="11" key="1">
    <citation type="submission" date="2016-06" db="EMBL/GenBank/DDBJ databases">
        <authorList>
            <person name="Varghese N."/>
            <person name="Submissions Spin"/>
        </authorList>
    </citation>
    <scope>NUCLEOTIDE SEQUENCE [LARGE SCALE GENOMIC DNA]</scope>
    <source>
        <strain evidence="11">DSM 43816</strain>
    </source>
</reference>
<evidence type="ECO:0000259" key="9">
    <source>
        <dbReference type="Pfam" id="PF00881"/>
    </source>
</evidence>
<dbReference type="PIRSF" id="PIRSF000232">
    <property type="entry name" value="YdjA"/>
    <property type="match status" value="1"/>
</dbReference>
<dbReference type="InterPro" id="IPR052530">
    <property type="entry name" value="NAD(P)H_nitroreductase"/>
</dbReference>
<evidence type="ECO:0000256" key="1">
    <source>
        <dbReference type="ARBA" id="ARBA00007118"/>
    </source>
</evidence>
<keyword evidence="11" id="KW-1185">Reference proteome</keyword>
<dbReference type="InterPro" id="IPR026021">
    <property type="entry name" value="YdjA-like"/>
</dbReference>
<evidence type="ECO:0000256" key="7">
    <source>
        <dbReference type="PIRNR" id="PIRNR000232"/>
    </source>
</evidence>
<evidence type="ECO:0000256" key="3">
    <source>
        <dbReference type="ARBA" id="ARBA00022643"/>
    </source>
</evidence>
<evidence type="ECO:0000313" key="10">
    <source>
        <dbReference type="EMBL" id="SCF35682.1"/>
    </source>
</evidence>
<dbReference type="AlphaFoldDB" id="A0A1C4ZRY7"/>
<evidence type="ECO:0000256" key="5">
    <source>
        <dbReference type="ARBA" id="ARBA00023002"/>
    </source>
</evidence>
<dbReference type="PANTHER" id="PTHR43821:SF1">
    <property type="entry name" value="NAD(P)H NITROREDUCTASE YDJA-RELATED"/>
    <property type="match status" value="1"/>
</dbReference>
<dbReference type="InParanoid" id="A0A1C4ZRY7"/>
<dbReference type="SUPFAM" id="SSF55469">
    <property type="entry name" value="FMN-dependent nitroreductase-like"/>
    <property type="match status" value="1"/>
</dbReference>
<dbReference type="Pfam" id="PF00881">
    <property type="entry name" value="Nitroreductase"/>
    <property type="match status" value="1"/>
</dbReference>
<organism evidence="10 11">
    <name type="scientific">Micromonospora echinospora</name>
    <name type="common">Micromonospora purpurea</name>
    <dbReference type="NCBI Taxonomy" id="1877"/>
    <lineage>
        <taxon>Bacteria</taxon>
        <taxon>Bacillati</taxon>
        <taxon>Actinomycetota</taxon>
        <taxon>Actinomycetes</taxon>
        <taxon>Micromonosporales</taxon>
        <taxon>Micromonosporaceae</taxon>
        <taxon>Micromonospora</taxon>
    </lineage>
</organism>
<evidence type="ECO:0000256" key="4">
    <source>
        <dbReference type="ARBA" id="ARBA00022857"/>
    </source>
</evidence>
<keyword evidence="2 7" id="KW-0285">Flavoprotein</keyword>
<dbReference type="PANTHER" id="PTHR43821">
    <property type="entry name" value="NAD(P)H NITROREDUCTASE YDJA-RELATED"/>
    <property type="match status" value="1"/>
</dbReference>
<feature type="binding site" description="in other chain" evidence="8">
    <location>
        <begin position="11"/>
        <end position="13"/>
    </location>
    <ligand>
        <name>FMN</name>
        <dbReference type="ChEBI" id="CHEBI:58210"/>
        <note>ligand shared between dimeric partners</note>
    </ligand>
</feature>
<keyword evidence="4 7" id="KW-0521">NADP</keyword>
<keyword evidence="5 7" id="KW-0560">Oxidoreductase</keyword>
<evidence type="ECO:0000256" key="6">
    <source>
        <dbReference type="ARBA" id="ARBA00023027"/>
    </source>
</evidence>
<comment type="similarity">
    <text evidence="1 7">Belongs to the nitroreductase family.</text>
</comment>
<keyword evidence="6 7" id="KW-0520">NAD</keyword>
<dbReference type="CDD" id="cd02135">
    <property type="entry name" value="YdjA-like"/>
    <property type="match status" value="1"/>
</dbReference>
<dbReference type="EC" id="1.-.-.-" evidence="7"/>
<feature type="binding site" evidence="8">
    <location>
        <position position="40"/>
    </location>
    <ligand>
        <name>FMN</name>
        <dbReference type="ChEBI" id="CHEBI:58210"/>
        <note>ligand shared between dimeric partners</note>
    </ligand>
</feature>
<dbReference type="EMBL" id="LT607413">
    <property type="protein sequence ID" value="SCF35682.1"/>
    <property type="molecule type" value="Genomic_DNA"/>
</dbReference>
<keyword evidence="3 7" id="KW-0288">FMN</keyword>
<proteinExistence type="inferred from homology"/>
<feature type="domain" description="Nitroreductase" evidence="9">
    <location>
        <begin position="8"/>
        <end position="160"/>
    </location>
</feature>
<dbReference type="Gene3D" id="3.40.109.10">
    <property type="entry name" value="NADH Oxidase"/>
    <property type="match status" value="1"/>
</dbReference>
<dbReference type="RefSeq" id="WP_197701670.1">
    <property type="nucleotide sequence ID" value="NZ_LT607413.1"/>
</dbReference>
<evidence type="ECO:0000256" key="8">
    <source>
        <dbReference type="PIRSR" id="PIRSR000232-1"/>
    </source>
</evidence>
<dbReference type="GO" id="GO:0016491">
    <property type="term" value="F:oxidoreductase activity"/>
    <property type="evidence" value="ECO:0007669"/>
    <property type="project" value="UniProtKB-UniRule"/>
</dbReference>
<dbReference type="InterPro" id="IPR000415">
    <property type="entry name" value="Nitroreductase-like"/>
</dbReference>
<evidence type="ECO:0000256" key="2">
    <source>
        <dbReference type="ARBA" id="ARBA00022630"/>
    </source>
</evidence>
<dbReference type="Proteomes" id="UP000198253">
    <property type="component" value="Chromosome I"/>
</dbReference>
<dbReference type="InterPro" id="IPR029479">
    <property type="entry name" value="Nitroreductase"/>
</dbReference>
<evidence type="ECO:0000313" key="11">
    <source>
        <dbReference type="Proteomes" id="UP000198253"/>
    </source>
</evidence>
<accession>A0A1C4ZRY7</accession>
<feature type="binding site" description="in other chain" evidence="8">
    <location>
        <begin position="130"/>
        <end position="132"/>
    </location>
    <ligand>
        <name>FMN</name>
        <dbReference type="ChEBI" id="CHEBI:58210"/>
        <note>ligand shared between dimeric partners</note>
    </ligand>
</feature>
<protein>
    <recommendedName>
        <fullName evidence="7">Putative NAD(P)H nitroreductase</fullName>
        <ecNumber evidence="7">1.-.-.-</ecNumber>
    </recommendedName>
</protein>
<gene>
    <name evidence="10" type="ORF">GA0070618_5680</name>
</gene>
<name>A0A1C4ZRY7_MICEC</name>
<comment type="cofactor">
    <cofactor evidence="8">
        <name>FMN</name>
        <dbReference type="ChEBI" id="CHEBI:58210"/>
    </cofactor>
    <text evidence="8">Binds 1 FMN per subunit.</text>
</comment>
<sequence>MMTLLDAVRSRRSVGRLVDPAPSDEEIVALVTDAASAPDHGLLRPWRLIVVRDTARDVLGTALAEGCPADDPVGRRRAAGKPLRAPLLLSIVLVPRDNPKVPEWEQLAATSAMVGNLGLLLHDAGYGAIWRTGNVTDSPQVRGLLGLAPGERLLGWLYVGTPGAAPPPVPRPAFAPHERLFALRPGGTVVPLPAVAARPGGRP</sequence>